<feature type="domain" description="AAA+ ATPase" evidence="1">
    <location>
        <begin position="482"/>
        <end position="605"/>
    </location>
</feature>
<dbReference type="InterPro" id="IPR027417">
    <property type="entry name" value="P-loop_NTPase"/>
</dbReference>
<organism evidence="2 3">
    <name type="scientific">Fusarium floridanum</name>
    <dbReference type="NCBI Taxonomy" id="1325733"/>
    <lineage>
        <taxon>Eukaryota</taxon>
        <taxon>Fungi</taxon>
        <taxon>Dikarya</taxon>
        <taxon>Ascomycota</taxon>
        <taxon>Pezizomycotina</taxon>
        <taxon>Sordariomycetes</taxon>
        <taxon>Hypocreomycetidae</taxon>
        <taxon>Hypocreales</taxon>
        <taxon>Nectriaceae</taxon>
        <taxon>Fusarium</taxon>
        <taxon>Fusarium solani species complex</taxon>
    </lineage>
</organism>
<dbReference type="SMART" id="SM00382">
    <property type="entry name" value="AAA"/>
    <property type="match status" value="1"/>
</dbReference>
<name>A0A428SE81_9HYPO</name>
<gene>
    <name evidence="2" type="ORF">CEP51_001893</name>
</gene>
<keyword evidence="3" id="KW-1185">Reference proteome</keyword>
<accession>A0A428SE81</accession>
<evidence type="ECO:0000259" key="1">
    <source>
        <dbReference type="SMART" id="SM00382"/>
    </source>
</evidence>
<dbReference type="InterPro" id="IPR003593">
    <property type="entry name" value="AAA+_ATPase"/>
</dbReference>
<evidence type="ECO:0000313" key="2">
    <source>
        <dbReference type="EMBL" id="RSL88067.1"/>
    </source>
</evidence>
<dbReference type="PANTHER" id="PTHR46411">
    <property type="entry name" value="FAMILY ATPASE, PUTATIVE-RELATED"/>
    <property type="match status" value="1"/>
</dbReference>
<comment type="caution">
    <text evidence="2">The sequence shown here is derived from an EMBL/GenBank/DDBJ whole genome shotgun (WGS) entry which is preliminary data.</text>
</comment>
<sequence>MSSSMPANFSAYSAILNKTKTSAGNDDGTNKPEADYPFNQSFEDVKEIMQDGYTLTVMKTQMTFRQEHERRGRFSEYSLLLRRKMDVKSNARPKLQLEIQSDTLRRGFALIAQKMTTIRLSHDPIIIPEPFMEVYHCREKIQQALKVEENNILKAELQLLVNFQDQYMTETIKTIDQFITNGYIEFEWLWAIFPPGELVVIENVSASDVPIQWCAIVKAFEFRTLDSGVQVWALTVIHTGFNGLRLGKTETELIFPAFSNNIGITRLPAYPLKFCKDEIRVQQEAIRRGRDYEKYCLASSRSKEAPIGTPMWHAGPVWTERERDDRRGCRIMDNPSGTVRGRVIVDFEGFFEHSPTFRESLDFGTNQDEDDSDDDSYRDLRRRMLMRSYTATSITQLGASLTMSSLSEDELLTCPPLVPAYSFTSRQWCFVFIDELSPIEWKPQIFEQLQIDEDMKDALQGLVRGYSTHAVLFDDFIEGKGRGLVFLLHGPPGCGKTMTAESISESLKKPLYHVSGGELGASVESIQDALETAFERATRWDTILLLDEADAFLARRDGADIERNSLIAVFLRLLEYQSGIVFLTTNRPSDFDPAFESRIHLQISFSRLDASKRELIWKLLAQKNGGCDLSPEQSKALGRLPLDGRRIKNILRLASLFAANRVQATIKTNGDAGDSRVDTGDSPVAMTFGDIKKVLPFAITRLENAKKAQEESLDAEDLPAAMADLMAEFSLK</sequence>
<dbReference type="InterPro" id="IPR054289">
    <property type="entry name" value="DUF7025"/>
</dbReference>
<dbReference type="InterPro" id="IPR003959">
    <property type="entry name" value="ATPase_AAA_core"/>
</dbReference>
<evidence type="ECO:0000313" key="3">
    <source>
        <dbReference type="Proteomes" id="UP000287972"/>
    </source>
</evidence>
<dbReference type="GO" id="GO:0016887">
    <property type="term" value="F:ATP hydrolysis activity"/>
    <property type="evidence" value="ECO:0007669"/>
    <property type="project" value="InterPro"/>
</dbReference>
<protein>
    <recommendedName>
        <fullName evidence="1">AAA+ ATPase domain-containing protein</fullName>
    </recommendedName>
</protein>
<dbReference type="Proteomes" id="UP000287972">
    <property type="component" value="Unassembled WGS sequence"/>
</dbReference>
<dbReference type="CDD" id="cd19481">
    <property type="entry name" value="RecA-like_protease"/>
    <property type="match status" value="1"/>
</dbReference>
<dbReference type="SUPFAM" id="SSF52540">
    <property type="entry name" value="P-loop containing nucleoside triphosphate hydrolases"/>
    <property type="match status" value="1"/>
</dbReference>
<dbReference type="GO" id="GO:0005524">
    <property type="term" value="F:ATP binding"/>
    <property type="evidence" value="ECO:0007669"/>
    <property type="project" value="InterPro"/>
</dbReference>
<proteinExistence type="predicted"/>
<dbReference type="PANTHER" id="PTHR46411:SF2">
    <property type="entry name" value="AAA+ ATPASE DOMAIN-CONTAINING PROTEIN"/>
    <property type="match status" value="1"/>
</dbReference>
<dbReference type="Pfam" id="PF22942">
    <property type="entry name" value="DUF7025"/>
    <property type="match status" value="1"/>
</dbReference>
<dbReference type="EMBL" id="NKCL01000026">
    <property type="protein sequence ID" value="RSL88067.1"/>
    <property type="molecule type" value="Genomic_DNA"/>
</dbReference>
<dbReference type="Gene3D" id="3.40.50.300">
    <property type="entry name" value="P-loop containing nucleotide triphosphate hydrolases"/>
    <property type="match status" value="1"/>
</dbReference>
<reference evidence="2 3" key="1">
    <citation type="submission" date="2017-06" db="EMBL/GenBank/DDBJ databases">
        <title>Comparative genomic analysis of Ambrosia Fusariam Clade fungi.</title>
        <authorList>
            <person name="Stajich J.E."/>
            <person name="Carrillo J."/>
            <person name="Kijimoto T."/>
            <person name="Eskalen A."/>
            <person name="O'Donnell K."/>
            <person name="Kasson M."/>
        </authorList>
    </citation>
    <scope>NUCLEOTIDE SEQUENCE [LARGE SCALE GENOMIC DNA]</scope>
    <source>
        <strain evidence="2 3">NRRL62606</strain>
    </source>
</reference>
<dbReference type="Pfam" id="PF00004">
    <property type="entry name" value="AAA"/>
    <property type="match status" value="1"/>
</dbReference>
<dbReference type="AlphaFoldDB" id="A0A428SE81"/>